<dbReference type="Pfam" id="PF01717">
    <property type="entry name" value="Meth_synt_2"/>
    <property type="match status" value="1"/>
</dbReference>
<dbReference type="HAMAP" id="MF_00172">
    <property type="entry name" value="Meth_synth"/>
    <property type="match status" value="1"/>
</dbReference>
<keyword evidence="9 10" id="KW-0486">Methionine biosynthesis</keyword>
<evidence type="ECO:0000313" key="16">
    <source>
        <dbReference type="EMBL" id="NYF78409.1"/>
    </source>
</evidence>
<feature type="binding site" evidence="10 11">
    <location>
        <begin position="438"/>
        <end position="440"/>
    </location>
    <ligand>
        <name>L-methionine</name>
        <dbReference type="ChEBI" id="CHEBI:57844"/>
    </ligand>
</feature>
<dbReference type="GO" id="GO:0009086">
    <property type="term" value="P:methionine biosynthetic process"/>
    <property type="evidence" value="ECO:0007669"/>
    <property type="project" value="UniProtKB-UniRule"/>
</dbReference>
<evidence type="ECO:0000259" key="14">
    <source>
        <dbReference type="Pfam" id="PF01717"/>
    </source>
</evidence>
<feature type="binding site" evidence="11">
    <location>
        <position position="127"/>
    </location>
    <ligand>
        <name>5-methyltetrahydropteroyltri-L-glutamate</name>
        <dbReference type="ChEBI" id="CHEBI:58207"/>
    </ligand>
</feature>
<proteinExistence type="inferred from homology"/>
<evidence type="ECO:0000256" key="8">
    <source>
        <dbReference type="ARBA" id="ARBA00022833"/>
    </source>
</evidence>
<evidence type="ECO:0000256" key="9">
    <source>
        <dbReference type="ARBA" id="ARBA00023167"/>
    </source>
</evidence>
<feature type="binding site" evidence="10">
    <location>
        <position position="672"/>
    </location>
    <ligand>
        <name>Zn(2+)</name>
        <dbReference type="ChEBI" id="CHEBI:29105"/>
        <note>catalytic</note>
    </ligand>
</feature>
<evidence type="ECO:0000256" key="7">
    <source>
        <dbReference type="ARBA" id="ARBA00022723"/>
    </source>
</evidence>
<evidence type="ECO:0000256" key="6">
    <source>
        <dbReference type="ARBA" id="ARBA00022679"/>
    </source>
</evidence>
<dbReference type="InterPro" id="IPR006276">
    <property type="entry name" value="Cobalamin-indep_Met_synthase"/>
</dbReference>
<feature type="binding site" evidence="10">
    <location>
        <position position="612"/>
    </location>
    <ligand>
        <name>5-methyltetrahydropteroyltri-L-glutamate</name>
        <dbReference type="ChEBI" id="CHEBI:58207"/>
    </ligand>
</feature>
<dbReference type="PANTHER" id="PTHR30519">
    <property type="entry name" value="5-METHYLTETRAHYDROPTEROYLTRIGLUTAMATE--HOMOCYSTEINE METHYLTRANSFERASE"/>
    <property type="match status" value="1"/>
</dbReference>
<feature type="binding site" evidence="10 11">
    <location>
        <position position="568"/>
    </location>
    <ligand>
        <name>5-methyltetrahydropteroyltri-L-glutamate</name>
        <dbReference type="ChEBI" id="CHEBI:58207"/>
    </ligand>
</feature>
<evidence type="ECO:0000256" key="2">
    <source>
        <dbReference type="ARBA" id="ARBA00004681"/>
    </source>
</evidence>
<reference evidence="16 17" key="1">
    <citation type="submission" date="2020-07" db="EMBL/GenBank/DDBJ databases">
        <title>Genomic Encyclopedia of Type Strains, Phase IV (KMG-V): Genome sequencing to study the core and pangenomes of soil and plant-associated prokaryotes.</title>
        <authorList>
            <person name="Whitman W."/>
        </authorList>
    </citation>
    <scope>NUCLEOTIDE SEQUENCE [LARGE SCALE GENOMIC DNA]</scope>
    <source>
        <strain evidence="16 17">X4EP2</strain>
    </source>
</reference>
<feature type="binding site" evidence="12">
    <location>
        <position position="672"/>
    </location>
    <ligand>
        <name>Zn(2+)</name>
        <dbReference type="ChEBI" id="CHEBI:29105"/>
        <label>1</label>
        <note>catalytic</note>
    </ligand>
</feature>
<feature type="binding site" evidence="12">
    <location>
        <position position="648"/>
    </location>
    <ligand>
        <name>Zn(2+)</name>
        <dbReference type="ChEBI" id="CHEBI:29105"/>
        <label>1</label>
        <note>catalytic</note>
    </ligand>
</feature>
<keyword evidence="10" id="KW-0677">Repeat</keyword>
<dbReference type="UniPathway" id="UPA00051">
    <property type="reaction ID" value="UER00082"/>
</dbReference>
<dbReference type="CDD" id="cd03312">
    <property type="entry name" value="CIMS_N_terminal_like"/>
    <property type="match status" value="1"/>
</dbReference>
<feature type="binding site" evidence="10">
    <location>
        <begin position="27"/>
        <end position="30"/>
    </location>
    <ligand>
        <name>5-methyltetrahydropteroyltri-L-glutamate</name>
        <dbReference type="ChEBI" id="CHEBI:58207"/>
    </ligand>
</feature>
<organism evidence="16 17">
    <name type="scientific">Granulicella arctica</name>
    <dbReference type="NCBI Taxonomy" id="940613"/>
    <lineage>
        <taxon>Bacteria</taxon>
        <taxon>Pseudomonadati</taxon>
        <taxon>Acidobacteriota</taxon>
        <taxon>Terriglobia</taxon>
        <taxon>Terriglobales</taxon>
        <taxon>Acidobacteriaceae</taxon>
        <taxon>Granulicella</taxon>
    </lineage>
</organism>
<keyword evidence="7 10" id="KW-0479">Metal-binding</keyword>
<dbReference type="PIRSF" id="PIRSF000382">
    <property type="entry name" value="MeTrfase_B12_ind"/>
    <property type="match status" value="1"/>
</dbReference>
<feature type="active site" description="Proton donor" evidence="10 13">
    <location>
        <position position="701"/>
    </location>
</feature>
<dbReference type="Proteomes" id="UP000589520">
    <property type="component" value="Unassembled WGS sequence"/>
</dbReference>
<comment type="similarity">
    <text evidence="3 10">Belongs to the vitamin-B12 independent methionine synthase family.</text>
</comment>
<feature type="domain" description="Cobalamin-independent methionine synthase MetE N-terminal" evidence="15">
    <location>
        <begin position="15"/>
        <end position="319"/>
    </location>
</feature>
<comment type="function">
    <text evidence="1 10">Catalyzes the transfer of a methyl group from 5-methyltetrahydrofolate to homocysteine resulting in methionine formation.</text>
</comment>
<keyword evidence="4 10" id="KW-0489">Methyltransferase</keyword>
<feature type="binding site" evidence="12">
    <location>
        <position position="650"/>
    </location>
    <ligand>
        <name>Zn(2+)</name>
        <dbReference type="ChEBI" id="CHEBI:29105"/>
        <label>1</label>
        <note>catalytic</note>
    </ligand>
</feature>
<feature type="binding site" evidence="10 11">
    <location>
        <begin position="522"/>
        <end position="523"/>
    </location>
    <ligand>
        <name>5-methyltetrahydropteroyltri-L-glutamate</name>
        <dbReference type="ChEBI" id="CHEBI:58207"/>
    </ligand>
</feature>
<feature type="binding site" evidence="12">
    <location>
        <position position="733"/>
    </location>
    <ligand>
        <name>Zn(2+)</name>
        <dbReference type="ChEBI" id="CHEBI:29105"/>
        <label>1</label>
        <note>catalytic</note>
    </ligand>
</feature>
<keyword evidence="6 10" id="KW-0808">Transferase</keyword>
<dbReference type="GO" id="GO:0008270">
    <property type="term" value="F:zinc ion binding"/>
    <property type="evidence" value="ECO:0007669"/>
    <property type="project" value="InterPro"/>
</dbReference>
<comment type="catalytic activity">
    <reaction evidence="10">
        <text>5-methyltetrahydropteroyltri-L-glutamate + L-homocysteine = tetrahydropteroyltri-L-glutamate + L-methionine</text>
        <dbReference type="Rhea" id="RHEA:21196"/>
        <dbReference type="ChEBI" id="CHEBI:57844"/>
        <dbReference type="ChEBI" id="CHEBI:58140"/>
        <dbReference type="ChEBI" id="CHEBI:58199"/>
        <dbReference type="ChEBI" id="CHEBI:58207"/>
        <dbReference type="EC" id="2.1.1.14"/>
    </reaction>
</comment>
<sequence>MSTSSAATTNRQFNTANLGYPRMGRHRELKFALEDFWRGRISEESLIATSKELRERHWKLQQSAGIDHIPSNDFSFYDQVLDALVLVGATPSRFGVGQQVTLESYFQMARNSHEQTAMEMTKWFDTNYHYLVPEWGADLSFVPNTSKVVGEYKEALALGIATRPVLIGPVTLLLLGKGVEGLEPLTLLPRLLSAYKAVLAELVAEGAEWVQIDEPCLVTDLTQEAVAAYRLAYAELSKLPVKLMLTTYFGALGDNLELACSLGTAGLHIDAVRAPEQLAVVVERIGPEQILSLGCVDGRNIWLANLVALRGTVESVAERLGADRLQIAPSCSMLHVPYDTADEHMLNGRIGDWLSFAQQKVEELALLAKGPAGASAAYVQNLLRHEDRMTAESSTNVVVRDALAKLKEKDLHRKAAYPERAVVQRDELKLPLLPTTTIGSFPQTTEVRKQRAANKGGHLSDADYNTFLEQAITDCVRQQEAIGLDVLVHGEFERNDMVEYFGEHLSGFAFTQNGWVQSYGSRCVKPPVIYGDVSRPKAITVFWSDYARSLTKRPMKGMLTGPITILQWSFVRNDIPEKDVAWQIALALRQEVCDLEAAGIRIIQVDEPALREGLPLRRADWPGYLDWSVKAFRLATSGVENGTQIHTHMCYCQFEDILDSIAALDADVISMETARSRMEMLHAFQQHGYPNEIGPGIYDIHSPRVPTTEEMKGLLTLALEVLRPEQVWVNPDCGLKTRGWPETVAALTNLCEAAALVRAEIAS</sequence>
<keyword evidence="5 10" id="KW-0028">Amino-acid biosynthesis</keyword>
<evidence type="ECO:0000256" key="12">
    <source>
        <dbReference type="PIRSR" id="PIRSR000382-2"/>
    </source>
</evidence>
<feature type="binding site" evidence="10">
    <location>
        <position position="648"/>
    </location>
    <ligand>
        <name>Zn(2+)</name>
        <dbReference type="ChEBI" id="CHEBI:29105"/>
        <note>catalytic</note>
    </ligand>
</feature>
<dbReference type="CDD" id="cd03311">
    <property type="entry name" value="CIMS_C_terminal_like"/>
    <property type="match status" value="1"/>
</dbReference>
<dbReference type="Gene3D" id="3.20.20.210">
    <property type="match status" value="2"/>
</dbReference>
<dbReference type="InterPro" id="IPR013215">
    <property type="entry name" value="Cbl-indep_Met_Synth_N"/>
</dbReference>
<feature type="binding site" evidence="10">
    <location>
        <position position="122"/>
    </location>
    <ligand>
        <name>5-methyltetrahydropteroyltri-L-glutamate</name>
        <dbReference type="ChEBI" id="CHEBI:58207"/>
    </ligand>
</feature>
<feature type="binding site" evidence="10 11">
    <location>
        <begin position="438"/>
        <end position="440"/>
    </location>
    <ligand>
        <name>L-homocysteine</name>
        <dbReference type="ChEBI" id="CHEBI:58199"/>
    </ligand>
</feature>
<dbReference type="Pfam" id="PF08267">
    <property type="entry name" value="Meth_synt_1"/>
    <property type="match status" value="1"/>
</dbReference>
<keyword evidence="17" id="KW-1185">Reference proteome</keyword>
<evidence type="ECO:0000256" key="4">
    <source>
        <dbReference type="ARBA" id="ARBA00022603"/>
    </source>
</evidence>
<feature type="binding site" evidence="10 11">
    <location>
        <position position="491"/>
    </location>
    <ligand>
        <name>L-methionine</name>
        <dbReference type="ChEBI" id="CHEBI:57844"/>
    </ligand>
</feature>
<dbReference type="NCBIfam" id="NF003556">
    <property type="entry name" value="PRK05222.1"/>
    <property type="match status" value="1"/>
</dbReference>
<feature type="binding site" evidence="10">
    <location>
        <position position="491"/>
    </location>
    <ligand>
        <name>L-homocysteine</name>
        <dbReference type="ChEBI" id="CHEBI:58199"/>
    </ligand>
</feature>
<feature type="binding site" evidence="10">
    <location>
        <position position="650"/>
    </location>
    <ligand>
        <name>Zn(2+)</name>
        <dbReference type="ChEBI" id="CHEBI:29105"/>
        <note>catalytic</note>
    </ligand>
</feature>
<comment type="caution">
    <text evidence="16">The sequence shown here is derived from an EMBL/GenBank/DDBJ whole genome shotgun (WGS) entry which is preliminary data.</text>
</comment>
<gene>
    <name evidence="10" type="primary">metE</name>
    <name evidence="16" type="ORF">HDF17_000696</name>
</gene>
<keyword evidence="8 10" id="KW-0862">Zinc</keyword>
<dbReference type="AlphaFoldDB" id="A0A7Y9PEJ0"/>
<dbReference type="InterPro" id="IPR002629">
    <property type="entry name" value="Met_Synth_C/arc"/>
</dbReference>
<protein>
    <recommendedName>
        <fullName evidence="10">5-methyltetrahydropteroyltriglutamate--homocysteine methyltransferase</fullName>
        <ecNumber evidence="10">2.1.1.14</ecNumber>
    </recommendedName>
    <alternativeName>
        <fullName evidence="10">Cobalamin-independent methionine synthase</fullName>
    </alternativeName>
    <alternativeName>
        <fullName evidence="10">Methionine synthase, vitamin-B12 independent isozyme</fullName>
    </alternativeName>
</protein>
<comment type="cofactor">
    <cofactor evidence="12">
        <name>Zn(2+)</name>
        <dbReference type="ChEBI" id="CHEBI:29105"/>
    </cofactor>
    <text evidence="12">Binds 2 Zn(2+) ions per subunit.</text>
</comment>
<evidence type="ECO:0000256" key="3">
    <source>
        <dbReference type="ARBA" id="ARBA00009553"/>
    </source>
</evidence>
<evidence type="ECO:0000256" key="11">
    <source>
        <dbReference type="PIRSR" id="PIRSR000382-1"/>
    </source>
</evidence>
<evidence type="ECO:0000256" key="5">
    <source>
        <dbReference type="ARBA" id="ARBA00022605"/>
    </source>
</evidence>
<evidence type="ECO:0000256" key="10">
    <source>
        <dbReference type="HAMAP-Rule" id="MF_00172"/>
    </source>
</evidence>
<evidence type="ECO:0000313" key="17">
    <source>
        <dbReference type="Proteomes" id="UP000589520"/>
    </source>
</evidence>
<evidence type="ECO:0000259" key="15">
    <source>
        <dbReference type="Pfam" id="PF08267"/>
    </source>
</evidence>
<dbReference type="SUPFAM" id="SSF51726">
    <property type="entry name" value="UROD/MetE-like"/>
    <property type="match status" value="2"/>
</dbReference>
<evidence type="ECO:0000256" key="1">
    <source>
        <dbReference type="ARBA" id="ARBA00002777"/>
    </source>
</evidence>
<dbReference type="GO" id="GO:0032259">
    <property type="term" value="P:methylation"/>
    <property type="evidence" value="ECO:0007669"/>
    <property type="project" value="UniProtKB-KW"/>
</dbReference>
<dbReference type="RefSeq" id="WP_179487791.1">
    <property type="nucleotide sequence ID" value="NZ_JACCCW010000001.1"/>
</dbReference>
<dbReference type="InterPro" id="IPR038071">
    <property type="entry name" value="UROD/MetE-like_sf"/>
</dbReference>
<name>A0A7Y9PEJ0_9BACT</name>
<feature type="binding site" evidence="10 11">
    <location>
        <position position="606"/>
    </location>
    <ligand>
        <name>L-methionine</name>
        <dbReference type="ChEBI" id="CHEBI:57844"/>
    </ligand>
</feature>
<evidence type="ECO:0000256" key="13">
    <source>
        <dbReference type="PIRSR" id="PIRSR000382-3"/>
    </source>
</evidence>
<feature type="binding site" evidence="11">
    <location>
        <position position="30"/>
    </location>
    <ligand>
        <name>5-methyltetrahydropteroyltri-L-glutamate</name>
        <dbReference type="ChEBI" id="CHEBI:58207"/>
    </ligand>
</feature>
<dbReference type="GO" id="GO:0003871">
    <property type="term" value="F:5-methyltetrahydropteroyltriglutamate-homocysteine S-methyltransferase activity"/>
    <property type="evidence" value="ECO:0007669"/>
    <property type="project" value="UniProtKB-UniRule"/>
</dbReference>
<dbReference type="EMBL" id="JACCCW010000001">
    <property type="protein sequence ID" value="NYF78409.1"/>
    <property type="molecule type" value="Genomic_DNA"/>
</dbReference>
<comment type="cofactor">
    <cofactor evidence="10">
        <name>Zn(2+)</name>
        <dbReference type="ChEBI" id="CHEBI:29105"/>
    </cofactor>
    <text evidence="10">Binds 1 zinc ion per subunit.</text>
</comment>
<dbReference type="NCBIfam" id="TIGR01371">
    <property type="entry name" value="met_syn_B12ind"/>
    <property type="match status" value="1"/>
</dbReference>
<dbReference type="EC" id="2.1.1.14" evidence="10"/>
<comment type="pathway">
    <text evidence="2 10">Amino-acid biosynthesis; L-methionine biosynthesis via de novo pathway; L-methionine from L-homocysteine (MetE route): step 1/1.</text>
</comment>
<accession>A0A7Y9PEJ0</accession>
<feature type="binding site" evidence="10 11">
    <location>
        <position position="606"/>
    </location>
    <ligand>
        <name>L-homocysteine</name>
        <dbReference type="ChEBI" id="CHEBI:58199"/>
    </ligand>
</feature>
<feature type="domain" description="Cobalamin-independent methionine synthase MetE C-terminal/archaeal" evidence="14">
    <location>
        <begin position="433"/>
        <end position="755"/>
    </location>
</feature>
<feature type="binding site" evidence="10">
    <location>
        <position position="733"/>
    </location>
    <ligand>
        <name>Zn(2+)</name>
        <dbReference type="ChEBI" id="CHEBI:29105"/>
        <note>catalytic</note>
    </ligand>
</feature>